<evidence type="ECO:0000256" key="1">
    <source>
        <dbReference type="ARBA" id="ARBA00022737"/>
    </source>
</evidence>
<reference evidence="3" key="1">
    <citation type="submission" date="2021-02" db="EMBL/GenBank/DDBJ databases">
        <authorList>
            <person name="Dougan E. K."/>
            <person name="Rhodes N."/>
            <person name="Thang M."/>
            <person name="Chan C."/>
        </authorList>
    </citation>
    <scope>NUCLEOTIDE SEQUENCE</scope>
</reference>
<dbReference type="AlphaFoldDB" id="A0A813F4E1"/>
<dbReference type="Gene3D" id="1.25.10.10">
    <property type="entry name" value="Leucine-rich Repeat Variant"/>
    <property type="match status" value="1"/>
</dbReference>
<dbReference type="InterPro" id="IPR051023">
    <property type="entry name" value="PP2A_Regulatory_Subunit_A"/>
</dbReference>
<dbReference type="OrthoDB" id="340346at2759"/>
<dbReference type="GO" id="GO:0000159">
    <property type="term" value="C:protein phosphatase type 2A complex"/>
    <property type="evidence" value="ECO:0007669"/>
    <property type="project" value="TreeGrafter"/>
</dbReference>
<protein>
    <submittedName>
        <fullName evidence="3">Uncharacterized protein</fullName>
    </submittedName>
</protein>
<accession>A0A813F4E1</accession>
<name>A0A813F4E1_POLGL</name>
<feature type="non-terminal residue" evidence="3">
    <location>
        <position position="1"/>
    </location>
</feature>
<dbReference type="GO" id="GO:0019888">
    <property type="term" value="F:protein phosphatase regulator activity"/>
    <property type="evidence" value="ECO:0007669"/>
    <property type="project" value="TreeGrafter"/>
</dbReference>
<dbReference type="PROSITE" id="PS50077">
    <property type="entry name" value="HEAT_REPEAT"/>
    <property type="match status" value="1"/>
</dbReference>
<evidence type="ECO:0000256" key="2">
    <source>
        <dbReference type="PROSITE-ProRule" id="PRU00103"/>
    </source>
</evidence>
<comment type="caution">
    <text evidence="3">The sequence shown here is derived from an EMBL/GenBank/DDBJ whole genome shotgun (WGS) entry which is preliminary data.</text>
</comment>
<keyword evidence="1" id="KW-0677">Repeat</keyword>
<organism evidence="3 4">
    <name type="scientific">Polarella glacialis</name>
    <name type="common">Dinoflagellate</name>
    <dbReference type="NCBI Taxonomy" id="89957"/>
    <lineage>
        <taxon>Eukaryota</taxon>
        <taxon>Sar</taxon>
        <taxon>Alveolata</taxon>
        <taxon>Dinophyceae</taxon>
        <taxon>Suessiales</taxon>
        <taxon>Suessiaceae</taxon>
        <taxon>Polarella</taxon>
    </lineage>
</organism>
<keyword evidence="4" id="KW-1185">Reference proteome</keyword>
<dbReference type="GO" id="GO:0005634">
    <property type="term" value="C:nucleus"/>
    <property type="evidence" value="ECO:0007669"/>
    <property type="project" value="TreeGrafter"/>
</dbReference>
<dbReference type="PANTHER" id="PTHR10648:SF4">
    <property type="entry name" value="PROTEIN PHOSPHATASE 2 (FORMERLY 2A), REGULATORY SUBUNIT A, BETA ISOFORM-RELATED"/>
    <property type="match status" value="1"/>
</dbReference>
<dbReference type="GO" id="GO:0005829">
    <property type="term" value="C:cytosol"/>
    <property type="evidence" value="ECO:0007669"/>
    <property type="project" value="TreeGrafter"/>
</dbReference>
<dbReference type="InterPro" id="IPR016024">
    <property type="entry name" value="ARM-type_fold"/>
</dbReference>
<gene>
    <name evidence="3" type="ORF">PGLA1383_LOCUS27096</name>
</gene>
<dbReference type="Proteomes" id="UP000654075">
    <property type="component" value="Unassembled WGS sequence"/>
</dbReference>
<feature type="non-terminal residue" evidence="3">
    <location>
        <position position="103"/>
    </location>
</feature>
<dbReference type="InterPro" id="IPR021133">
    <property type="entry name" value="HEAT_type_2"/>
</dbReference>
<dbReference type="EMBL" id="CAJNNV010024267">
    <property type="protein sequence ID" value="CAE8609267.1"/>
    <property type="molecule type" value="Genomic_DNA"/>
</dbReference>
<evidence type="ECO:0000313" key="4">
    <source>
        <dbReference type="Proteomes" id="UP000654075"/>
    </source>
</evidence>
<proteinExistence type="predicted"/>
<feature type="repeat" description="HEAT" evidence="2">
    <location>
        <begin position="21"/>
        <end position="59"/>
    </location>
</feature>
<evidence type="ECO:0000313" key="3">
    <source>
        <dbReference type="EMBL" id="CAE8609267.1"/>
    </source>
</evidence>
<sequence length="103" mass="10865">GSGNMDAGGSVANGVDSSLYPVAVLIDELRHDDLQLRVNAIQHLGTIATALGPERTREELLPFLQDIIDDDDDVLVAMAEQLGRGVALVGGPAYCHTLMGPLE</sequence>
<dbReference type="InterPro" id="IPR011989">
    <property type="entry name" value="ARM-like"/>
</dbReference>
<dbReference type="SUPFAM" id="SSF48371">
    <property type="entry name" value="ARM repeat"/>
    <property type="match status" value="1"/>
</dbReference>
<dbReference type="PANTHER" id="PTHR10648">
    <property type="entry name" value="SERINE/THREONINE-PROTEIN PHOSPHATASE PP2A 65 KDA REGULATORY SUBUNIT"/>
    <property type="match status" value="1"/>
</dbReference>